<reference evidence="8 9" key="1">
    <citation type="submission" date="2019-03" db="EMBL/GenBank/DDBJ databases">
        <title>Metabolic potential of uncultured bacteria and archaea associated with petroleum seepage in deep-sea sediments.</title>
        <authorList>
            <person name="Dong X."/>
            <person name="Hubert C."/>
        </authorList>
    </citation>
    <scope>NUCLEOTIDE SEQUENCE [LARGE SCALE GENOMIC DNA]</scope>
    <source>
        <strain evidence="7">E29_bin36</strain>
        <strain evidence="6">E44_bin18</strain>
    </source>
</reference>
<evidence type="ECO:0000256" key="5">
    <source>
        <dbReference type="RuleBase" id="RU003910"/>
    </source>
</evidence>
<dbReference type="GO" id="GO:0070181">
    <property type="term" value="F:small ribosomal subunit rRNA binding"/>
    <property type="evidence" value="ECO:0007669"/>
    <property type="project" value="TreeGrafter"/>
</dbReference>
<protein>
    <recommendedName>
        <fullName evidence="4">Small ribosomal subunit protein bS18</fullName>
    </recommendedName>
</protein>
<evidence type="ECO:0000256" key="3">
    <source>
        <dbReference type="ARBA" id="ARBA00023274"/>
    </source>
</evidence>
<evidence type="ECO:0000256" key="4">
    <source>
        <dbReference type="HAMAP-Rule" id="MF_00270"/>
    </source>
</evidence>
<evidence type="ECO:0000313" key="6">
    <source>
        <dbReference type="EMBL" id="TET45808.1"/>
    </source>
</evidence>
<sequence>MFEERRKRRCRFCMDKVDKIPYQDVRKLRRFVSERGKIIPRRVTGVCAKHQRQLSRAIKRAREMALLPYVSRFYR</sequence>
<dbReference type="GO" id="GO:0006412">
    <property type="term" value="P:translation"/>
    <property type="evidence" value="ECO:0007669"/>
    <property type="project" value="UniProtKB-UniRule"/>
</dbReference>
<dbReference type="GO" id="GO:0003735">
    <property type="term" value="F:structural constituent of ribosome"/>
    <property type="evidence" value="ECO:0007669"/>
    <property type="project" value="InterPro"/>
</dbReference>
<dbReference type="SUPFAM" id="SSF46911">
    <property type="entry name" value="Ribosomal protein S18"/>
    <property type="match status" value="1"/>
</dbReference>
<dbReference type="PRINTS" id="PR00974">
    <property type="entry name" value="RIBOSOMALS18"/>
</dbReference>
<gene>
    <name evidence="4 7" type="primary">rpsR</name>
    <name evidence="7" type="ORF">E3J38_03275</name>
    <name evidence="6" type="ORF">E3J62_06460</name>
</gene>
<comment type="subunit">
    <text evidence="4">Part of the 30S ribosomal subunit. Forms a tight heterodimer with protein bS6.</text>
</comment>
<comment type="similarity">
    <text evidence="1 4 5">Belongs to the bacterial ribosomal protein bS18 family.</text>
</comment>
<dbReference type="EMBL" id="SOJN01000075">
    <property type="protein sequence ID" value="TET45808.1"/>
    <property type="molecule type" value="Genomic_DNA"/>
</dbReference>
<keyword evidence="3 4" id="KW-0687">Ribonucleoprotein</keyword>
<proteinExistence type="inferred from homology"/>
<dbReference type="PANTHER" id="PTHR13479">
    <property type="entry name" value="30S RIBOSOMAL PROTEIN S18"/>
    <property type="match status" value="1"/>
</dbReference>
<evidence type="ECO:0000256" key="1">
    <source>
        <dbReference type="ARBA" id="ARBA00005589"/>
    </source>
</evidence>
<keyword evidence="4" id="KW-0694">RNA-binding</keyword>
<dbReference type="Proteomes" id="UP000315534">
    <property type="component" value="Unassembled WGS sequence"/>
</dbReference>
<keyword evidence="4" id="KW-0699">rRNA-binding</keyword>
<dbReference type="EMBL" id="SOIP01000204">
    <property type="protein sequence ID" value="TET81784.1"/>
    <property type="molecule type" value="Genomic_DNA"/>
</dbReference>
<dbReference type="NCBIfam" id="TIGR00165">
    <property type="entry name" value="S18"/>
    <property type="match status" value="1"/>
</dbReference>
<comment type="caution">
    <text evidence="7">The sequence shown here is derived from an EMBL/GenBank/DDBJ whole genome shotgun (WGS) entry which is preliminary data.</text>
</comment>
<dbReference type="Pfam" id="PF01084">
    <property type="entry name" value="Ribosomal_S18"/>
    <property type="match status" value="1"/>
</dbReference>
<dbReference type="HAMAP" id="MF_00270">
    <property type="entry name" value="Ribosomal_bS18"/>
    <property type="match status" value="1"/>
</dbReference>
<dbReference type="PANTHER" id="PTHR13479:SF40">
    <property type="entry name" value="SMALL RIBOSOMAL SUBUNIT PROTEIN BS18M"/>
    <property type="match status" value="1"/>
</dbReference>
<accession>A0A523XR63</accession>
<dbReference type="GO" id="GO:0022627">
    <property type="term" value="C:cytosolic small ribosomal subunit"/>
    <property type="evidence" value="ECO:0007669"/>
    <property type="project" value="TreeGrafter"/>
</dbReference>
<evidence type="ECO:0000313" key="8">
    <source>
        <dbReference type="Proteomes" id="UP000315525"/>
    </source>
</evidence>
<dbReference type="Proteomes" id="UP000315525">
    <property type="component" value="Unassembled WGS sequence"/>
</dbReference>
<dbReference type="InterPro" id="IPR036870">
    <property type="entry name" value="Ribosomal_bS18_sf"/>
</dbReference>
<dbReference type="AlphaFoldDB" id="A0A523XR63"/>
<evidence type="ECO:0000256" key="2">
    <source>
        <dbReference type="ARBA" id="ARBA00022980"/>
    </source>
</evidence>
<name>A0A523XR63_UNCT6</name>
<comment type="function">
    <text evidence="4">Binds as a heterodimer with protein bS6 to the central domain of the 16S rRNA, where it helps stabilize the platform of the 30S subunit.</text>
</comment>
<keyword evidence="2 4" id="KW-0689">Ribosomal protein</keyword>
<evidence type="ECO:0000313" key="7">
    <source>
        <dbReference type="EMBL" id="TET81784.1"/>
    </source>
</evidence>
<dbReference type="InterPro" id="IPR001648">
    <property type="entry name" value="Ribosomal_bS18"/>
</dbReference>
<organism evidence="7 9">
    <name type="scientific">candidate division TA06 bacterium</name>
    <dbReference type="NCBI Taxonomy" id="2250710"/>
    <lineage>
        <taxon>Bacteria</taxon>
        <taxon>Bacteria division TA06</taxon>
    </lineage>
</organism>
<evidence type="ECO:0000313" key="9">
    <source>
        <dbReference type="Proteomes" id="UP000315534"/>
    </source>
</evidence>
<dbReference type="Gene3D" id="4.10.640.10">
    <property type="entry name" value="Ribosomal protein S18"/>
    <property type="match status" value="1"/>
</dbReference>